<dbReference type="Gene3D" id="2.160.20.10">
    <property type="entry name" value="Single-stranded right-handed beta-helix, Pectin lyase-like"/>
    <property type="match status" value="1"/>
</dbReference>
<keyword evidence="2" id="KW-1133">Transmembrane helix</keyword>
<accession>A0A927C9N4</accession>
<feature type="region of interest" description="Disordered" evidence="1">
    <location>
        <begin position="1"/>
        <end position="26"/>
    </location>
</feature>
<feature type="compositionally biased region" description="Basic and acidic residues" evidence="1">
    <location>
        <begin position="1"/>
        <end position="23"/>
    </location>
</feature>
<organism evidence="3 4">
    <name type="scientific">Paenibacillus oceani</name>
    <dbReference type="NCBI Taxonomy" id="2772510"/>
    <lineage>
        <taxon>Bacteria</taxon>
        <taxon>Bacillati</taxon>
        <taxon>Bacillota</taxon>
        <taxon>Bacilli</taxon>
        <taxon>Bacillales</taxon>
        <taxon>Paenibacillaceae</taxon>
        <taxon>Paenibacillus</taxon>
    </lineage>
</organism>
<proteinExistence type="predicted"/>
<evidence type="ECO:0000313" key="3">
    <source>
        <dbReference type="EMBL" id="MBD2863670.1"/>
    </source>
</evidence>
<evidence type="ECO:0000256" key="2">
    <source>
        <dbReference type="SAM" id="Phobius"/>
    </source>
</evidence>
<dbReference type="AlphaFoldDB" id="A0A927C9N4"/>
<gene>
    <name evidence="3" type="ORF">IDH45_16885</name>
</gene>
<dbReference type="InterPro" id="IPR011050">
    <property type="entry name" value="Pectin_lyase_fold/virulence"/>
</dbReference>
<dbReference type="EMBL" id="JACXJA010000021">
    <property type="protein sequence ID" value="MBD2863670.1"/>
    <property type="molecule type" value="Genomic_DNA"/>
</dbReference>
<keyword evidence="4" id="KW-1185">Reference proteome</keyword>
<reference evidence="3" key="1">
    <citation type="submission" date="2020-09" db="EMBL/GenBank/DDBJ databases">
        <title>A novel bacterium of genus Paenibacillus, isolated from South China Sea.</title>
        <authorList>
            <person name="Huang H."/>
            <person name="Mo K."/>
            <person name="Hu Y."/>
        </authorList>
    </citation>
    <scope>NUCLEOTIDE SEQUENCE</scope>
    <source>
        <strain evidence="3">IB182363</strain>
    </source>
</reference>
<protein>
    <submittedName>
        <fullName evidence="3">Right-handed parallel beta-helix repeat-containing protein</fullName>
    </submittedName>
</protein>
<evidence type="ECO:0000313" key="4">
    <source>
        <dbReference type="Proteomes" id="UP000639396"/>
    </source>
</evidence>
<name>A0A927C9N4_9BACL</name>
<sequence length="596" mass="64231">MKAEHEEKIHENKAHSTDGREWETSLTPKRISRRKLLASIGLAGAGACMTVAGAYGASASSVAESVYARSTPENDSRFHPRKPGPWIDITQPPYNARPGGSYDNSAIFQQAVNDAAGEGGKIYVPFGDYLVANGFTIDKNYLSLEGTGRLVLGRHISLLADGFRCSGLRFKALNTSSQIRGIQAETALIGRSIGRITIQNCEFEQFFYATNFRGTESYPIRDIVVEGCRSTAPVGVNAGHFQNLCTINTYYSGNACYNGQNATSYNFFGGNGKIKIVGNYDFNNSYGSCEIENSPGAEVVISSNNFDRQLWIDDSSTVVIDGNIIKERIFVTVQDNDCENVIISNNIADRIYVDKFSTYRAGKIKNLEICHNELIGPGGWGIFIRGTYTEACRIVENRIAPGFTSGSIGIVRDPGLDLEISRNEVNGLVLFSSTGGAIRLYGNRNYTLSGKHDVPTLERLYQSSGTRLNVADRKVFQSQTIRAVSGSAGSASFAIDPAAAGSGKAVKLTFTGCVQHPTPLFDAAEQTVILSNHSGALHVSAGSLTKISGNAATDFTTHFQLNAEMMELLVTITNTGTATLAVSVSCIEHAAVHVPV</sequence>
<evidence type="ECO:0000256" key="1">
    <source>
        <dbReference type="SAM" id="MobiDB-lite"/>
    </source>
</evidence>
<dbReference type="InterPro" id="IPR012334">
    <property type="entry name" value="Pectin_lyas_fold"/>
</dbReference>
<dbReference type="InterPro" id="IPR006311">
    <property type="entry name" value="TAT_signal"/>
</dbReference>
<dbReference type="Proteomes" id="UP000639396">
    <property type="component" value="Unassembled WGS sequence"/>
</dbReference>
<dbReference type="PROSITE" id="PS51318">
    <property type="entry name" value="TAT"/>
    <property type="match status" value="1"/>
</dbReference>
<dbReference type="SUPFAM" id="SSF51126">
    <property type="entry name" value="Pectin lyase-like"/>
    <property type="match status" value="1"/>
</dbReference>
<keyword evidence="2" id="KW-0472">Membrane</keyword>
<dbReference type="RefSeq" id="WP_190929295.1">
    <property type="nucleotide sequence ID" value="NZ_JACXJA010000021.1"/>
</dbReference>
<comment type="caution">
    <text evidence="3">The sequence shown here is derived from an EMBL/GenBank/DDBJ whole genome shotgun (WGS) entry which is preliminary data.</text>
</comment>
<feature type="transmembrane region" description="Helical" evidence="2">
    <location>
        <begin position="36"/>
        <end position="57"/>
    </location>
</feature>
<keyword evidence="2" id="KW-0812">Transmembrane</keyword>